<dbReference type="NCBIfam" id="TIGR03238">
    <property type="entry name" value="dnd_assoc_3"/>
    <property type="match status" value="1"/>
</dbReference>
<comment type="caution">
    <text evidence="1">The sequence shown here is derived from an EMBL/GenBank/DDBJ whole genome shotgun (WGS) entry which is preliminary data.</text>
</comment>
<proteinExistence type="predicted"/>
<evidence type="ECO:0000313" key="2">
    <source>
        <dbReference type="Proteomes" id="UP000642571"/>
    </source>
</evidence>
<dbReference type="InterPro" id="IPR027417">
    <property type="entry name" value="P-loop_NTPase"/>
</dbReference>
<sequence>MSEKHFCSFLEEYSESLYNLAQKVDELVYVDATSSIIQGRKFAENLLKEIYREEKDVKDERFFPKLYDMLHELYREGIFDKKLQEEIDFLRLNGNRAVHDEKEHSQIVALKVHKKVFKLAGWYTEVYGSPNFETPNYVEPKATPNVNEDYIQELIRQHISQYTAPSVDQGTEVEEKNDGYQIAEDLGEDQSYLVRELNRLKASSQEALENVGNFSEFKNYLHVERKIQKNLEAELEKALEQDKKLILLSGSVGDGKSHLLSYISENIPEKIRDFTIINDATESNSPDKNSMDTLREKLERFSDQRLTDGKEKVILAINLGVLNNFVSYDHTNLTFNKLEKFVENSGLFSEEITEVFDRDEFSIINFSDYQPFQLKANKVFSKYFDDIFHKVTESNSNNPFYQAYQKDLQRNFYTAVHLNYELLSDGNTKNILNRLICHLILEEKIVISTRTFLNFVADLLIPSEVNLSDLRIENMTEFERIEHSLPALLFDRQGRSDLIDSIQKYDPIHNRSKTLDEIINSLYSTKDFNKVMGDYIKDEAYKKIFEPFISLLQSKENNLEDESFQSLTKIFIRAAYFTDSYLQEELEENSMKQYIRFLYGYNRGEENTIIDIYESVRKAIFAWKGSPKKGYVYINNMAESYRVAQKVDFNPFPNPKVNLKEVFESFTTTMELTFVDQSNTKRISLEIDYPLYELLYKVSSGYRPNKKDYEDGLAFTTFMDQLISMSNNSDLLIHFHEDEELFSLEKNFMRAFAFEKVEN</sequence>
<evidence type="ECO:0000313" key="1">
    <source>
        <dbReference type="EMBL" id="GGD08346.1"/>
    </source>
</evidence>
<keyword evidence="2" id="KW-1185">Reference proteome</keyword>
<name>A0ABQ1PZE0_9BACI</name>
<dbReference type="EMBL" id="BMIN01000005">
    <property type="protein sequence ID" value="GGD08346.1"/>
    <property type="molecule type" value="Genomic_DNA"/>
</dbReference>
<dbReference type="Gene3D" id="3.40.50.300">
    <property type="entry name" value="P-loop containing nucleotide triphosphate hydrolases"/>
    <property type="match status" value="1"/>
</dbReference>
<dbReference type="Proteomes" id="UP000642571">
    <property type="component" value="Unassembled WGS sequence"/>
</dbReference>
<gene>
    <name evidence="1" type="ORF">GCM10011389_14890</name>
</gene>
<dbReference type="RefSeq" id="WP_188652387.1">
    <property type="nucleotide sequence ID" value="NZ_BMIN01000005.1"/>
</dbReference>
<protein>
    <recommendedName>
        <fullName evidence="3">DNA phosphorothioation-dependent restriction protein DptF</fullName>
    </recommendedName>
</protein>
<dbReference type="InterPro" id="IPR017647">
    <property type="entry name" value="Dnd_assoc_3"/>
</dbReference>
<organism evidence="1 2">
    <name type="scientific">Pontibacillus salipaludis</name>
    <dbReference type="NCBI Taxonomy" id="1697394"/>
    <lineage>
        <taxon>Bacteria</taxon>
        <taxon>Bacillati</taxon>
        <taxon>Bacillota</taxon>
        <taxon>Bacilli</taxon>
        <taxon>Bacillales</taxon>
        <taxon>Bacillaceae</taxon>
        <taxon>Pontibacillus</taxon>
    </lineage>
</organism>
<evidence type="ECO:0008006" key="3">
    <source>
        <dbReference type="Google" id="ProtNLM"/>
    </source>
</evidence>
<reference evidence="2" key="1">
    <citation type="journal article" date="2019" name="Int. J. Syst. Evol. Microbiol.">
        <title>The Global Catalogue of Microorganisms (GCM) 10K type strain sequencing project: providing services to taxonomists for standard genome sequencing and annotation.</title>
        <authorList>
            <consortium name="The Broad Institute Genomics Platform"/>
            <consortium name="The Broad Institute Genome Sequencing Center for Infectious Disease"/>
            <person name="Wu L."/>
            <person name="Ma J."/>
        </authorList>
    </citation>
    <scope>NUCLEOTIDE SEQUENCE [LARGE SCALE GENOMIC DNA]</scope>
    <source>
        <strain evidence="2">CGMCC 1.15353</strain>
    </source>
</reference>
<accession>A0ABQ1PZE0</accession>